<organism evidence="1 2">
    <name type="scientific">Nemania bipapillata</name>
    <dbReference type="NCBI Taxonomy" id="110536"/>
    <lineage>
        <taxon>Eukaryota</taxon>
        <taxon>Fungi</taxon>
        <taxon>Dikarya</taxon>
        <taxon>Ascomycota</taxon>
        <taxon>Pezizomycotina</taxon>
        <taxon>Sordariomycetes</taxon>
        <taxon>Xylariomycetidae</taxon>
        <taxon>Xylariales</taxon>
        <taxon>Xylariaceae</taxon>
        <taxon>Nemania</taxon>
    </lineage>
</organism>
<sequence>MTTTRVPFKSKVATSSTTVGISAGEMAELHADSPNKLSEEPMVMATKTKVTQPLKTDTTSASLDSNDTGLQVTCGVESTANEADSASQFGSEANEPVDTSVLAVEGPSIDDPAAAAAAAERIDTQIQIEPKKKKKKSKKLPKSRRGITGFEEYYADPPMTPAEAVEKERLYEPSRPFSDRIEECIQRFRVRRRLDTQRTTMFNKYLFLGGIDSSQRQFTGMANDKDAMAEADTEQIRTMTAVDYVGGNGSRFYDRNNPDDWEVDFEAVAKGFLSRTITDWYMYDEEAIKLAADLIKNFLNYVLMHDVCPEYIGNVVAARNVCDIAVTEFRHMHELILELPGTFNCTIHSLFCERRVEHLDDQSNYEALIRFRLTTLLCPSSGKMNEIKEQVIEAEDPTTIKVTSMTEETYQVLRIERPPHKDKTTMNEQLAMVNMNEKIKLAGFIHVVPTIIAHGWGNMPRPEEVDFSDATEKFFVLEDELLTKFHVGMKVRMMVCELNIGLHFIKEVYDVRVSFDTFLPQYLMTNWKDPVPNERPPPSIHDPGAEERDLNADMED</sequence>
<comment type="caution">
    <text evidence="1">The sequence shown here is derived from an EMBL/GenBank/DDBJ whole genome shotgun (WGS) entry which is preliminary data.</text>
</comment>
<dbReference type="Proteomes" id="UP001153334">
    <property type="component" value="Unassembled WGS sequence"/>
</dbReference>
<evidence type="ECO:0000313" key="1">
    <source>
        <dbReference type="EMBL" id="KAJ8120410.1"/>
    </source>
</evidence>
<keyword evidence="2" id="KW-1185">Reference proteome</keyword>
<gene>
    <name evidence="1" type="ORF">ONZ43_g2874</name>
</gene>
<evidence type="ECO:0000313" key="2">
    <source>
        <dbReference type="Proteomes" id="UP001153334"/>
    </source>
</evidence>
<accession>A0ACC2IYY4</accession>
<name>A0ACC2IYY4_9PEZI</name>
<reference evidence="1" key="1">
    <citation type="submission" date="2022-11" db="EMBL/GenBank/DDBJ databases">
        <title>Genome Sequence of Nemania bipapillata.</title>
        <authorList>
            <person name="Buettner E."/>
        </authorList>
    </citation>
    <scope>NUCLEOTIDE SEQUENCE</scope>
    <source>
        <strain evidence="1">CP14</strain>
    </source>
</reference>
<dbReference type="EMBL" id="JAPESX010000627">
    <property type="protein sequence ID" value="KAJ8120410.1"/>
    <property type="molecule type" value="Genomic_DNA"/>
</dbReference>
<proteinExistence type="predicted"/>
<protein>
    <submittedName>
        <fullName evidence="1">Uncharacterized protein</fullName>
    </submittedName>
</protein>